<dbReference type="CDD" id="cd00267">
    <property type="entry name" value="ABC_ATPase"/>
    <property type="match status" value="1"/>
</dbReference>
<dbReference type="AlphaFoldDB" id="A0A1J1LPU0"/>
<dbReference type="PIRSF" id="PIRSF029347">
    <property type="entry name" value="RecF"/>
    <property type="match status" value="1"/>
</dbReference>
<dbReference type="RefSeq" id="WP_072720715.1">
    <property type="nucleotide sequence ID" value="NZ_LN889812.1"/>
</dbReference>
<dbReference type="GO" id="GO:0016887">
    <property type="term" value="F:ATP hydrolysis activity"/>
    <property type="evidence" value="ECO:0007669"/>
    <property type="project" value="InterPro"/>
</dbReference>
<dbReference type="Pfam" id="PF13304">
    <property type="entry name" value="AAA_21"/>
    <property type="match status" value="1"/>
</dbReference>
<feature type="domain" description="ATPase AAA-type core" evidence="1">
    <location>
        <begin position="23"/>
        <end position="338"/>
    </location>
</feature>
<accession>A0A1J1LPU0</accession>
<dbReference type="Gene3D" id="3.40.50.300">
    <property type="entry name" value="P-loop containing nucleotide triphosphate hydrolases"/>
    <property type="match status" value="2"/>
</dbReference>
<organism evidence="2 3">
    <name type="scientific">Planktothrix tepida PCC 9214</name>
    <dbReference type="NCBI Taxonomy" id="671072"/>
    <lineage>
        <taxon>Bacteria</taxon>
        <taxon>Bacillati</taxon>
        <taxon>Cyanobacteriota</taxon>
        <taxon>Cyanophyceae</taxon>
        <taxon>Oscillatoriophycideae</taxon>
        <taxon>Oscillatoriales</taxon>
        <taxon>Microcoleaceae</taxon>
        <taxon>Planktothrix</taxon>
    </lineage>
</organism>
<dbReference type="PANTHER" id="PTHR43581">
    <property type="entry name" value="ATP/GTP PHOSPHATASE"/>
    <property type="match status" value="1"/>
</dbReference>
<protein>
    <submittedName>
        <fullName evidence="2">ATPase-like</fullName>
    </submittedName>
</protein>
<dbReference type="EMBL" id="CZDF01000171">
    <property type="protein sequence ID" value="CUR34246.1"/>
    <property type="molecule type" value="Genomic_DNA"/>
</dbReference>
<proteinExistence type="predicted"/>
<gene>
    <name evidence="2" type="ORF">PL9214640253</name>
</gene>
<evidence type="ECO:0000313" key="3">
    <source>
        <dbReference type="Proteomes" id="UP000184315"/>
    </source>
</evidence>
<reference evidence="3" key="1">
    <citation type="submission" date="2015-10" db="EMBL/GenBank/DDBJ databases">
        <authorList>
            <person name="Regsiter A."/>
            <person name="william w."/>
        </authorList>
    </citation>
    <scope>NUCLEOTIDE SEQUENCE [LARGE SCALE GENOMIC DNA]</scope>
</reference>
<dbReference type="PANTHER" id="PTHR43581:SF4">
    <property type="entry name" value="ATP_GTP PHOSPHATASE"/>
    <property type="match status" value="1"/>
</dbReference>
<keyword evidence="3" id="KW-1185">Reference proteome</keyword>
<evidence type="ECO:0000313" key="2">
    <source>
        <dbReference type="EMBL" id="CUR34246.1"/>
    </source>
</evidence>
<dbReference type="STRING" id="671072.PL9214640253"/>
<evidence type="ECO:0000259" key="1">
    <source>
        <dbReference type="Pfam" id="PF13304"/>
    </source>
</evidence>
<dbReference type="Proteomes" id="UP000184315">
    <property type="component" value="Unassembled WGS sequence"/>
</dbReference>
<dbReference type="InterPro" id="IPR014555">
    <property type="entry name" value="RecF-like"/>
</dbReference>
<dbReference type="InterPro" id="IPR003959">
    <property type="entry name" value="ATPase_AAA_core"/>
</dbReference>
<sequence>MLTRIYVNNFRCLVNFELTLDSLNLFLGSNGSGKTTVFDVLRKLQKFIIGDQAFQQDYKVSDLFKNNDLTRWQKSQIQKFELDIQGNGGIYKYTLEIEHQGEYAPPRMRLESLTFDGQPLFNFWVDAGDRGMPVGQARLYNDDPNREGAFLPFFDWSRSGIGFIYERPDNQKLTWFKKRIANFFIVEINPFVMESESRQEASLPTWDMSNYAAWYSYLSQESQGKILKLTLELQNIIKGFDSFQNPKSGDVRILSASFTRPSKTTYRLNELSQGQKVLIALYTLIYCSPDENFTLCIDEPENFLALPEIRPWWDQVMEYCVNNEAQVMLISHHPSLINYLASNSGYWFEREDNETVRVQRITDNKEGLSVAKLIELGWIYDE</sequence>
<dbReference type="GO" id="GO:0005524">
    <property type="term" value="F:ATP binding"/>
    <property type="evidence" value="ECO:0007669"/>
    <property type="project" value="InterPro"/>
</dbReference>
<dbReference type="InterPro" id="IPR027417">
    <property type="entry name" value="P-loop_NTPase"/>
</dbReference>
<dbReference type="InterPro" id="IPR051396">
    <property type="entry name" value="Bact_Antivir_Def_Nuclease"/>
</dbReference>
<dbReference type="OrthoDB" id="127554at2"/>
<name>A0A1J1LPU0_9CYAN</name>
<dbReference type="SUPFAM" id="SSF52540">
    <property type="entry name" value="P-loop containing nucleoside triphosphate hydrolases"/>
    <property type="match status" value="1"/>
</dbReference>